<feature type="compositionally biased region" description="Polar residues" evidence="1">
    <location>
        <begin position="88"/>
        <end position="97"/>
    </location>
</feature>
<proteinExistence type="predicted"/>
<sequence length="112" mass="11599">MQQARRRGCPAPLPEAATASASSRTRLSSRSCPTSRRGRRCARACSSSSGAACGPPRAALTSASRATAAVTSPLTTAGLRRLPRSSRTFCSVGTDSNADGAPPMLEPSDHRR</sequence>
<reference evidence="2" key="1">
    <citation type="submission" date="2014-09" db="EMBL/GenBank/DDBJ databases">
        <authorList>
            <person name="Magalhaes I.L.F."/>
            <person name="Oliveira U."/>
            <person name="Santos F.R."/>
            <person name="Vidigal T.H.D.A."/>
            <person name="Brescovit A.D."/>
            <person name="Santos A.J."/>
        </authorList>
    </citation>
    <scope>NUCLEOTIDE SEQUENCE</scope>
    <source>
        <tissue evidence="2">Shoot tissue taken approximately 20 cm above the soil surface</tissue>
    </source>
</reference>
<evidence type="ECO:0000313" key="2">
    <source>
        <dbReference type="EMBL" id="JAD50220.1"/>
    </source>
</evidence>
<name>A0A0A9AMS3_ARUDO</name>
<evidence type="ECO:0000256" key="1">
    <source>
        <dbReference type="SAM" id="MobiDB-lite"/>
    </source>
</evidence>
<dbReference type="AlphaFoldDB" id="A0A0A9AMS3"/>
<accession>A0A0A9AMS3</accession>
<organism evidence="2">
    <name type="scientific">Arundo donax</name>
    <name type="common">Giant reed</name>
    <name type="synonym">Donax arundinaceus</name>
    <dbReference type="NCBI Taxonomy" id="35708"/>
    <lineage>
        <taxon>Eukaryota</taxon>
        <taxon>Viridiplantae</taxon>
        <taxon>Streptophyta</taxon>
        <taxon>Embryophyta</taxon>
        <taxon>Tracheophyta</taxon>
        <taxon>Spermatophyta</taxon>
        <taxon>Magnoliopsida</taxon>
        <taxon>Liliopsida</taxon>
        <taxon>Poales</taxon>
        <taxon>Poaceae</taxon>
        <taxon>PACMAD clade</taxon>
        <taxon>Arundinoideae</taxon>
        <taxon>Arundineae</taxon>
        <taxon>Arundo</taxon>
    </lineage>
</organism>
<feature type="region of interest" description="Disordered" evidence="1">
    <location>
        <begin position="88"/>
        <end position="112"/>
    </location>
</feature>
<feature type="region of interest" description="Disordered" evidence="1">
    <location>
        <begin position="1"/>
        <end position="36"/>
    </location>
</feature>
<protein>
    <submittedName>
        <fullName evidence="2">Uncharacterized protein</fullName>
    </submittedName>
</protein>
<reference evidence="2" key="2">
    <citation type="journal article" date="2015" name="Data Brief">
        <title>Shoot transcriptome of the giant reed, Arundo donax.</title>
        <authorList>
            <person name="Barrero R.A."/>
            <person name="Guerrero F.D."/>
            <person name="Moolhuijzen P."/>
            <person name="Goolsby J.A."/>
            <person name="Tidwell J."/>
            <person name="Bellgard S.E."/>
            <person name="Bellgard M.I."/>
        </authorList>
    </citation>
    <scope>NUCLEOTIDE SEQUENCE</scope>
    <source>
        <tissue evidence="2">Shoot tissue taken approximately 20 cm above the soil surface</tissue>
    </source>
</reference>
<dbReference type="EMBL" id="GBRH01247675">
    <property type="protein sequence ID" value="JAD50220.1"/>
    <property type="molecule type" value="Transcribed_RNA"/>
</dbReference>
<feature type="compositionally biased region" description="Low complexity" evidence="1">
    <location>
        <begin position="16"/>
        <end position="35"/>
    </location>
</feature>